<evidence type="ECO:0000256" key="3">
    <source>
        <dbReference type="ARBA" id="ARBA00023157"/>
    </source>
</evidence>
<feature type="repeat" description="TNFR-Cys" evidence="5">
    <location>
        <begin position="158"/>
        <end position="196"/>
    </location>
</feature>
<evidence type="ECO:0000313" key="11">
    <source>
        <dbReference type="Proteomes" id="UP000424527"/>
    </source>
</evidence>
<dbReference type="CDD" id="cd15835">
    <property type="entry name" value="TNFRSF1B_teleost"/>
    <property type="match status" value="1"/>
</dbReference>
<dbReference type="GO" id="GO:0031643">
    <property type="term" value="P:positive regulation of myelination"/>
    <property type="evidence" value="ECO:0007669"/>
    <property type="project" value="TreeGrafter"/>
</dbReference>
<dbReference type="GO" id="GO:0008630">
    <property type="term" value="P:intrinsic apoptotic signaling pathway in response to DNA damage"/>
    <property type="evidence" value="ECO:0007669"/>
    <property type="project" value="TreeGrafter"/>
</dbReference>
<dbReference type="GO" id="GO:0150079">
    <property type="term" value="P:negative regulation of neuroinflammatory response"/>
    <property type="evidence" value="ECO:0007669"/>
    <property type="project" value="TreeGrafter"/>
</dbReference>
<feature type="disulfide bond" evidence="5">
    <location>
        <begin position="159"/>
        <end position="174"/>
    </location>
</feature>
<feature type="transmembrane region" description="Helical" evidence="7">
    <location>
        <begin position="266"/>
        <end position="288"/>
    </location>
</feature>
<feature type="domain" description="TNFR-Cys" evidence="9">
    <location>
        <begin position="30"/>
        <end position="68"/>
    </location>
</feature>
<dbReference type="GO" id="GO:0005031">
    <property type="term" value="F:tumor necrosis factor receptor activity"/>
    <property type="evidence" value="ECO:0007669"/>
    <property type="project" value="TreeGrafter"/>
</dbReference>
<name>A0A6G0J4M1_LARCR</name>
<keyword evidence="11" id="KW-1185">Reference proteome</keyword>
<dbReference type="Gene3D" id="2.10.50.10">
    <property type="entry name" value="Tumor Necrosis Factor Receptor, subunit A, domain 2"/>
    <property type="match status" value="3"/>
</dbReference>
<dbReference type="PROSITE" id="PS50050">
    <property type="entry name" value="TNFR_NGFR_2"/>
    <property type="match status" value="3"/>
</dbReference>
<keyword evidence="7" id="KW-0472">Membrane</keyword>
<feature type="region of interest" description="Disordered" evidence="6">
    <location>
        <begin position="349"/>
        <end position="377"/>
    </location>
</feature>
<dbReference type="Pfam" id="PF00020">
    <property type="entry name" value="TNFR_c6"/>
    <property type="match status" value="2"/>
</dbReference>
<comment type="caution">
    <text evidence="10">The sequence shown here is derived from an EMBL/GenBank/DDBJ whole genome shotgun (WGS) entry which is preliminary data.</text>
</comment>
<sequence length="487" mass="52841">MKDILVLLVLLNVQTIKVCSQPYQPDSEGNCRNTTTEYLFEDFNLCCKKCPPGQRQKVKCSQSTDTECEQCSPGQFLEGWNYSPNCLSCKICKPIKGLQDVQKCSSTTRSKCGCQPGRYCFMGFENLYCDECRKYTECKAGYGVLTPGKANSNVKCQGCPDGTFSDRKSSTDRCQPHTVCHGRVVRKGNATSDNVCETEAFISTTQPRVLINKGVVTTATTMAGTLSANPESKTESILSPSTFVSGVANNYSTKSPPTSTVSDVKLGAIIATVVGVPIFIIIIILLLLSRTIWKKDAARFHPKVDANGNCETADKINQGYLAETQVTSFTTTLPEQQCLLEKGEAYSDQTQCGNNKETLTRTEGCSSSESNGPLQSTMPLHNPYSGLSEPMSLHSHIEPVAQQTSVSTPSSTQPVTTSPHVNVSIIVNIGNGTGETTSVMPTDLMHVDSNLPFGEKEESSSTPQQEAGKQSLIHFAPLKPQRGDRDN</sequence>
<keyword evidence="7" id="KW-1133">Transmembrane helix</keyword>
<evidence type="ECO:0000256" key="7">
    <source>
        <dbReference type="SAM" id="Phobius"/>
    </source>
</evidence>
<dbReference type="AlphaFoldDB" id="A0A6G0J4M1"/>
<feature type="disulfide bond" evidence="5">
    <location>
        <begin position="50"/>
        <end position="68"/>
    </location>
</feature>
<feature type="chain" id="PRO_5026360567" description="TNFR-Cys domain-containing protein" evidence="8">
    <location>
        <begin position="21"/>
        <end position="487"/>
    </location>
</feature>
<proteinExistence type="predicted"/>
<organism evidence="10 11">
    <name type="scientific">Larimichthys crocea</name>
    <name type="common">Large yellow croaker</name>
    <name type="synonym">Pseudosciaena crocea</name>
    <dbReference type="NCBI Taxonomy" id="215358"/>
    <lineage>
        <taxon>Eukaryota</taxon>
        <taxon>Metazoa</taxon>
        <taxon>Chordata</taxon>
        <taxon>Craniata</taxon>
        <taxon>Vertebrata</taxon>
        <taxon>Euteleostomi</taxon>
        <taxon>Actinopterygii</taxon>
        <taxon>Neopterygii</taxon>
        <taxon>Teleostei</taxon>
        <taxon>Neoteleostei</taxon>
        <taxon>Acanthomorphata</taxon>
        <taxon>Eupercaria</taxon>
        <taxon>Sciaenidae</taxon>
        <taxon>Larimichthys</taxon>
    </lineage>
</organism>
<feature type="disulfide bond" evidence="5">
    <location>
        <begin position="71"/>
        <end position="86"/>
    </location>
</feature>
<reference evidence="10 11" key="1">
    <citation type="submission" date="2019-07" db="EMBL/GenBank/DDBJ databases">
        <title>Chromosome genome assembly for large yellow croaker.</title>
        <authorList>
            <person name="Xiao S."/>
        </authorList>
    </citation>
    <scope>NUCLEOTIDE SEQUENCE [LARGE SCALE GENOMIC DNA]</scope>
    <source>
        <strain evidence="10">JMULYC20181020</strain>
        <tissue evidence="10">Muscle</tissue>
    </source>
</reference>
<feature type="disulfide bond" evidence="5">
    <location>
        <begin position="31"/>
        <end position="46"/>
    </location>
</feature>
<evidence type="ECO:0000256" key="6">
    <source>
        <dbReference type="SAM" id="MobiDB-lite"/>
    </source>
</evidence>
<keyword evidence="7" id="KW-0812">Transmembrane</keyword>
<evidence type="ECO:0000256" key="4">
    <source>
        <dbReference type="ARBA" id="ARBA00023180"/>
    </source>
</evidence>
<evidence type="ECO:0000259" key="9">
    <source>
        <dbReference type="PROSITE" id="PS50050"/>
    </source>
</evidence>
<dbReference type="GO" id="GO:0002724">
    <property type="term" value="P:regulation of T cell cytokine production"/>
    <property type="evidence" value="ECO:0007669"/>
    <property type="project" value="TreeGrafter"/>
</dbReference>
<dbReference type="GO" id="GO:0097191">
    <property type="term" value="P:extrinsic apoptotic signaling pathway"/>
    <property type="evidence" value="ECO:0007669"/>
    <property type="project" value="TreeGrafter"/>
</dbReference>
<dbReference type="GO" id="GO:0048714">
    <property type="term" value="P:positive regulation of oligodendrocyte differentiation"/>
    <property type="evidence" value="ECO:0007669"/>
    <property type="project" value="TreeGrafter"/>
</dbReference>
<evidence type="ECO:0000256" key="8">
    <source>
        <dbReference type="SAM" id="SignalP"/>
    </source>
</evidence>
<dbReference type="InterPro" id="IPR051670">
    <property type="entry name" value="TNF_chemokine_rcpt-like"/>
</dbReference>
<dbReference type="SUPFAM" id="SSF57586">
    <property type="entry name" value="TNF receptor-like"/>
    <property type="match status" value="3"/>
</dbReference>
<feature type="repeat" description="TNFR-Cys" evidence="5">
    <location>
        <begin position="70"/>
        <end position="112"/>
    </location>
</feature>
<keyword evidence="4" id="KW-0325">Glycoprotein</keyword>
<dbReference type="Proteomes" id="UP000424527">
    <property type="component" value="Unassembled WGS sequence"/>
</dbReference>
<dbReference type="InterPro" id="IPR001368">
    <property type="entry name" value="TNFR/NGFR_Cys_rich_reg"/>
</dbReference>
<feature type="domain" description="TNFR-Cys" evidence="9">
    <location>
        <begin position="158"/>
        <end position="196"/>
    </location>
</feature>
<feature type="domain" description="TNFR-Cys" evidence="9">
    <location>
        <begin position="70"/>
        <end position="112"/>
    </location>
</feature>
<feature type="disulfide bond" evidence="5">
    <location>
        <begin position="47"/>
        <end position="60"/>
    </location>
</feature>
<accession>A0A6G0J4M1</accession>
<dbReference type="GO" id="GO:0042129">
    <property type="term" value="P:regulation of T cell proliferation"/>
    <property type="evidence" value="ECO:0007669"/>
    <property type="project" value="TreeGrafter"/>
</dbReference>
<keyword evidence="3 5" id="KW-1015">Disulfide bond</keyword>
<feature type="region of interest" description="Disordered" evidence="6">
    <location>
        <begin position="447"/>
        <end position="487"/>
    </location>
</feature>
<dbReference type="SMART" id="SM00208">
    <property type="entry name" value="TNFR"/>
    <property type="match status" value="4"/>
</dbReference>
<dbReference type="PROSITE" id="PS00652">
    <property type="entry name" value="TNFR_NGFR_1"/>
    <property type="match status" value="1"/>
</dbReference>
<protein>
    <recommendedName>
        <fullName evidence="9">TNFR-Cys domain-containing protein</fullName>
    </recommendedName>
</protein>
<dbReference type="GO" id="GO:0043120">
    <property type="term" value="F:tumor necrosis factor binding"/>
    <property type="evidence" value="ECO:0007669"/>
    <property type="project" value="TreeGrafter"/>
</dbReference>
<dbReference type="PANTHER" id="PTHR47386:SF1">
    <property type="entry name" value="TUMOR NECROSIS FACTOR RECEPTOR SUPERFAMILY MEMBER 1B"/>
    <property type="match status" value="1"/>
</dbReference>
<dbReference type="GO" id="GO:0051044">
    <property type="term" value="P:positive regulation of membrane protein ectodomain proteolysis"/>
    <property type="evidence" value="ECO:0007669"/>
    <property type="project" value="TreeGrafter"/>
</dbReference>
<gene>
    <name evidence="10" type="ORF">D5F01_LYC02910</name>
</gene>
<comment type="caution">
    <text evidence="5">Lacks conserved residue(s) required for the propagation of feature annotation.</text>
</comment>
<evidence type="ECO:0000256" key="1">
    <source>
        <dbReference type="ARBA" id="ARBA00022729"/>
    </source>
</evidence>
<evidence type="ECO:0000313" key="10">
    <source>
        <dbReference type="EMBL" id="KAE8298412.1"/>
    </source>
</evidence>
<dbReference type="PANTHER" id="PTHR47386">
    <property type="entry name" value="TUMOR NECROSIS FACTOR RECEPTOR SUPERFAMILY MEMBER 1B"/>
    <property type="match status" value="1"/>
</dbReference>
<evidence type="ECO:0000256" key="2">
    <source>
        <dbReference type="ARBA" id="ARBA00022737"/>
    </source>
</evidence>
<feature type="signal peptide" evidence="8">
    <location>
        <begin position="1"/>
        <end position="20"/>
    </location>
</feature>
<keyword evidence="2" id="KW-0677">Repeat</keyword>
<keyword evidence="1 8" id="KW-0732">Signal</keyword>
<feature type="repeat" description="TNFR-Cys" evidence="5">
    <location>
        <begin position="30"/>
        <end position="68"/>
    </location>
</feature>
<dbReference type="EMBL" id="REGW02000003">
    <property type="protein sequence ID" value="KAE8298412.1"/>
    <property type="molecule type" value="Genomic_DNA"/>
</dbReference>
<evidence type="ECO:0000256" key="5">
    <source>
        <dbReference type="PROSITE-ProRule" id="PRU00206"/>
    </source>
</evidence>